<dbReference type="RefSeq" id="WP_009535000.1">
    <property type="nucleotide sequence ID" value="NZ_KE148312.1"/>
</dbReference>
<dbReference type="AlphaFoldDB" id="G9WP61"/>
<dbReference type="NCBIfam" id="TIGR00412">
    <property type="entry name" value="redox_disulf_2"/>
    <property type="match status" value="1"/>
</dbReference>
<feature type="active site" description="Nucleophile" evidence="1">
    <location>
        <position position="13"/>
    </location>
</feature>
<reference evidence="4" key="2">
    <citation type="submission" date="2013-03" db="EMBL/GenBank/DDBJ databases">
        <title>The Genome Sequence of Oribacterium sp. ACB1.</title>
        <authorList>
            <consortium name="The Broad Institute Genomics Platform"/>
            <consortium name="The Broad Institute Genome Sequencing Center for Infectious Disease"/>
            <person name="Earl A."/>
            <person name="Ward D."/>
            <person name="Feldgarden M."/>
            <person name="Gevers D."/>
            <person name="Sizova M."/>
            <person name="Hazen A."/>
            <person name="Epstein S."/>
            <person name="Walker B."/>
            <person name="Young S."/>
            <person name="Zeng Q."/>
            <person name="Gargeya S."/>
            <person name="Fitzgerald M."/>
            <person name="Haas B."/>
            <person name="Abouelleil A."/>
            <person name="Allen A.W."/>
            <person name="Alvarado L."/>
            <person name="Arachchi H.M."/>
            <person name="Berlin A.M."/>
            <person name="Chapman S.B."/>
            <person name="Gainer-Dewar J."/>
            <person name="Goldberg J."/>
            <person name="Griggs A."/>
            <person name="Gujja S."/>
            <person name="Hansen M."/>
            <person name="Howarth C."/>
            <person name="Imamovic A."/>
            <person name="Ireland A."/>
            <person name="Larimer J."/>
            <person name="McCowan C."/>
            <person name="Murphy C."/>
            <person name="Pearson M."/>
            <person name="Poon T.W."/>
            <person name="Priest M."/>
            <person name="Roberts A."/>
            <person name="Saif S."/>
            <person name="Shea T."/>
            <person name="Sisk P."/>
            <person name="Sykes S."/>
            <person name="Wortman J."/>
            <person name="Nusbaum C."/>
            <person name="Birren B."/>
        </authorList>
    </citation>
    <scope>NUCLEOTIDE SEQUENCE [LARGE SCALE GENOMIC DNA]</scope>
    <source>
        <strain evidence="4">ACB1</strain>
    </source>
</reference>
<comment type="caution">
    <text evidence="4">The sequence shown here is derived from an EMBL/GenBank/DDBJ whole genome shotgun (WGS) entry which is preliminary data.</text>
</comment>
<evidence type="ECO:0000259" key="3">
    <source>
        <dbReference type="Pfam" id="PF13192"/>
    </source>
</evidence>
<dbReference type="PATRIC" id="fig|796943.3.peg.1578"/>
<gene>
    <name evidence="4" type="ORF">HMPREF9625_01144</name>
</gene>
<dbReference type="InterPro" id="IPR036249">
    <property type="entry name" value="Thioredoxin-like_sf"/>
</dbReference>
<dbReference type="Gene3D" id="3.40.30.10">
    <property type="entry name" value="Glutaredoxin"/>
    <property type="match status" value="1"/>
</dbReference>
<dbReference type="SUPFAM" id="SSF52833">
    <property type="entry name" value="Thioredoxin-like"/>
    <property type="match status" value="1"/>
</dbReference>
<dbReference type="PIRSF" id="PIRSF037031">
    <property type="entry name" value="Redox_disulphide_2"/>
    <property type="match status" value="1"/>
</dbReference>
<dbReference type="InterPro" id="IPR005243">
    <property type="entry name" value="THIRX-like_proc"/>
</dbReference>
<evidence type="ECO:0000313" key="5">
    <source>
        <dbReference type="Proteomes" id="UP000018461"/>
    </source>
</evidence>
<dbReference type="HOGENOM" id="CLU_090389_18_2_9"/>
<proteinExistence type="predicted"/>
<dbReference type="EMBL" id="AFZC02000001">
    <property type="protein sequence ID" value="EHL10144.1"/>
    <property type="molecule type" value="Genomic_DNA"/>
</dbReference>
<dbReference type="STRING" id="796943.HMPREF9625_01144"/>
<keyword evidence="2" id="KW-1015">Disulfide bond</keyword>
<feature type="domain" description="Thioredoxin-like fold" evidence="3">
    <location>
        <begin position="1"/>
        <end position="75"/>
    </location>
</feature>
<name>G9WP61_9FIRM</name>
<evidence type="ECO:0000313" key="4">
    <source>
        <dbReference type="EMBL" id="EHL10144.1"/>
    </source>
</evidence>
<dbReference type="PANTHER" id="PTHR36450">
    <property type="entry name" value="THIOREDOXIN"/>
    <property type="match status" value="1"/>
</dbReference>
<dbReference type="InterPro" id="IPR012336">
    <property type="entry name" value="Thioredoxin-like_fold"/>
</dbReference>
<dbReference type="Pfam" id="PF13192">
    <property type="entry name" value="Thioredoxin_3"/>
    <property type="match status" value="1"/>
</dbReference>
<evidence type="ECO:0000256" key="1">
    <source>
        <dbReference type="PIRSR" id="PIRSR037031-50"/>
    </source>
</evidence>
<feature type="disulfide bond" description="Redox-active" evidence="2">
    <location>
        <begin position="10"/>
        <end position="13"/>
    </location>
</feature>
<keyword evidence="5" id="KW-1185">Reference proteome</keyword>
<dbReference type="Proteomes" id="UP000018461">
    <property type="component" value="Unassembled WGS sequence"/>
</dbReference>
<protein>
    <submittedName>
        <fullName evidence="4">Redox-active disulfide protein 2</fullName>
    </submittedName>
</protein>
<keyword evidence="2" id="KW-0676">Redox-active center</keyword>
<dbReference type="PANTHER" id="PTHR36450:SF1">
    <property type="entry name" value="THIOREDOXIN"/>
    <property type="match status" value="1"/>
</dbReference>
<evidence type="ECO:0000256" key="2">
    <source>
        <dbReference type="PIRSR" id="PIRSR037031-51"/>
    </source>
</evidence>
<accession>G9WP61</accession>
<reference evidence="4" key="1">
    <citation type="submission" date="2011-08" db="EMBL/GenBank/DDBJ databases">
        <authorList>
            <consortium name="The Broad Institute Genome Sequencing Platform"/>
            <person name="Earl A."/>
            <person name="Ward D."/>
            <person name="Feldgarden M."/>
            <person name="Gevers D."/>
            <person name="Sizova M."/>
            <person name="Hazen A."/>
            <person name="Epstein S."/>
            <person name="Young S.K."/>
            <person name="Zeng Q."/>
            <person name="Gargeya S."/>
            <person name="Fitzgerald M."/>
            <person name="Haas B."/>
            <person name="Abouelleil A."/>
            <person name="Alvarado L."/>
            <person name="Arachchi H.M."/>
            <person name="Berlin A."/>
            <person name="Brown A."/>
            <person name="Chapman S.B."/>
            <person name="Chen Z."/>
            <person name="Dunbar C."/>
            <person name="Freedman E."/>
            <person name="Gearin G."/>
            <person name="Gellesch M."/>
            <person name="Goldberg J."/>
            <person name="Griggs A."/>
            <person name="Gujja S."/>
            <person name="Heiman D."/>
            <person name="Howarth C."/>
            <person name="Larson L."/>
            <person name="Lui A."/>
            <person name="MacDonald P.J.P."/>
            <person name="Montmayeur A."/>
            <person name="Murphy C."/>
            <person name="Neiman D."/>
            <person name="Pearson M."/>
            <person name="Priest M."/>
            <person name="Roberts A."/>
            <person name="Saif S."/>
            <person name="Shea T."/>
            <person name="Shenoy N."/>
            <person name="Sisk P."/>
            <person name="Stolte C."/>
            <person name="Sykes S."/>
            <person name="Wortman J."/>
            <person name="Nusbaum C."/>
            <person name="Birren B."/>
        </authorList>
    </citation>
    <scope>NUCLEOTIDE SEQUENCE</scope>
    <source>
        <strain evidence="4">ACB1</strain>
    </source>
</reference>
<sequence length="78" mass="8392">MEIKVIGAGCKECDTLYQNVKEAVKELGKDAKIEKVEELIEIVKLGVLSAPSLMIDGKLIVSGRVPGVGELKKLLSLI</sequence>
<organism evidence="4 5">
    <name type="scientific">Oribacterium parvum ACB1</name>
    <dbReference type="NCBI Taxonomy" id="796943"/>
    <lineage>
        <taxon>Bacteria</taxon>
        <taxon>Bacillati</taxon>
        <taxon>Bacillota</taxon>
        <taxon>Clostridia</taxon>
        <taxon>Lachnospirales</taxon>
        <taxon>Lachnospiraceae</taxon>
        <taxon>Oribacterium</taxon>
    </lineage>
</organism>
<feature type="active site" description="Nucleophile" evidence="1">
    <location>
        <position position="10"/>
    </location>
</feature>